<evidence type="ECO:0000313" key="2">
    <source>
        <dbReference type="Proteomes" id="UP000237271"/>
    </source>
</evidence>
<gene>
    <name evidence="1" type="ORF">PHPALM_31313</name>
</gene>
<keyword evidence="2" id="KW-1185">Reference proteome</keyword>
<keyword evidence="1" id="KW-0347">Helicase</keyword>
<sequence>MGGNSENIRPGQTVSERPDIVARVFMEKLKSLCKVLNRLLLPLRHSLEYVCYRVSDLFSSKLEKLICLRDVRAPRAWLG</sequence>
<keyword evidence="1" id="KW-0378">Hydrolase</keyword>
<dbReference type="Proteomes" id="UP000237271">
    <property type="component" value="Unassembled WGS sequence"/>
</dbReference>
<dbReference type="AlphaFoldDB" id="A0A2P4X2X4"/>
<dbReference type="GO" id="GO:0004386">
    <property type="term" value="F:helicase activity"/>
    <property type="evidence" value="ECO:0007669"/>
    <property type="project" value="UniProtKB-KW"/>
</dbReference>
<keyword evidence="1" id="KW-0547">Nucleotide-binding</keyword>
<proteinExistence type="predicted"/>
<comment type="caution">
    <text evidence="1">The sequence shown here is derived from an EMBL/GenBank/DDBJ whole genome shotgun (WGS) entry which is preliminary data.</text>
</comment>
<dbReference type="EMBL" id="NCKW01016990">
    <property type="protein sequence ID" value="POM59893.1"/>
    <property type="molecule type" value="Genomic_DNA"/>
</dbReference>
<accession>A0A2P4X2X4</accession>
<evidence type="ECO:0000313" key="1">
    <source>
        <dbReference type="EMBL" id="POM59893.1"/>
    </source>
</evidence>
<protein>
    <submittedName>
        <fullName evidence="1">Helitron helicase-like protein</fullName>
    </submittedName>
</protein>
<reference evidence="1 2" key="1">
    <citation type="journal article" date="2017" name="Genome Biol. Evol.">
        <title>Phytophthora megakarya and P. palmivora, closely related causal agents of cacao black pod rot, underwent increases in genome sizes and gene numbers by different mechanisms.</title>
        <authorList>
            <person name="Ali S.S."/>
            <person name="Shao J."/>
            <person name="Lary D.J."/>
            <person name="Kronmiller B."/>
            <person name="Shen D."/>
            <person name="Strem M.D."/>
            <person name="Amoako-Attah I."/>
            <person name="Akrofi A.Y."/>
            <person name="Begoude B.A."/>
            <person name="Ten Hoopen G.M."/>
            <person name="Coulibaly K."/>
            <person name="Kebe B.I."/>
            <person name="Melnick R.L."/>
            <person name="Guiltinan M.J."/>
            <person name="Tyler B.M."/>
            <person name="Meinhardt L.W."/>
            <person name="Bailey B.A."/>
        </authorList>
    </citation>
    <scope>NUCLEOTIDE SEQUENCE [LARGE SCALE GENOMIC DNA]</scope>
    <source>
        <strain evidence="2">sbr112.9</strain>
    </source>
</reference>
<organism evidence="1 2">
    <name type="scientific">Phytophthora palmivora</name>
    <dbReference type="NCBI Taxonomy" id="4796"/>
    <lineage>
        <taxon>Eukaryota</taxon>
        <taxon>Sar</taxon>
        <taxon>Stramenopiles</taxon>
        <taxon>Oomycota</taxon>
        <taxon>Peronosporomycetes</taxon>
        <taxon>Peronosporales</taxon>
        <taxon>Peronosporaceae</taxon>
        <taxon>Phytophthora</taxon>
    </lineage>
</organism>
<name>A0A2P4X2X4_9STRA</name>
<keyword evidence="1" id="KW-0067">ATP-binding</keyword>